<comment type="caution">
    <text evidence="1">The sequence shown here is derived from an EMBL/GenBank/DDBJ whole genome shotgun (WGS) entry which is preliminary data.</text>
</comment>
<organism evidence="1 2">
    <name type="scientific">Maritalea porphyrae</name>
    <dbReference type="NCBI Taxonomy" id="880732"/>
    <lineage>
        <taxon>Bacteria</taxon>
        <taxon>Pseudomonadati</taxon>
        <taxon>Pseudomonadota</taxon>
        <taxon>Alphaproteobacteria</taxon>
        <taxon>Hyphomicrobiales</taxon>
        <taxon>Devosiaceae</taxon>
        <taxon>Maritalea</taxon>
    </lineage>
</organism>
<reference evidence="1" key="2">
    <citation type="submission" date="2023-01" db="EMBL/GenBank/DDBJ databases">
        <title>Draft genome sequence of Maritalea porphyrae strain NBRC 107169.</title>
        <authorList>
            <person name="Sun Q."/>
            <person name="Mori K."/>
        </authorList>
    </citation>
    <scope>NUCLEOTIDE SEQUENCE</scope>
    <source>
        <strain evidence="1">NBRC 107169</strain>
    </source>
</reference>
<name>A0ABQ5US45_9HYPH</name>
<gene>
    <name evidence="1" type="ORF">GCM10007879_22620</name>
</gene>
<dbReference type="EMBL" id="BSNI01000002">
    <property type="protein sequence ID" value="GLQ18013.1"/>
    <property type="molecule type" value="Genomic_DNA"/>
</dbReference>
<protein>
    <submittedName>
        <fullName evidence="1">Uncharacterized protein</fullName>
    </submittedName>
</protein>
<evidence type="ECO:0000313" key="1">
    <source>
        <dbReference type="EMBL" id="GLQ18013.1"/>
    </source>
</evidence>
<evidence type="ECO:0000313" key="2">
    <source>
        <dbReference type="Proteomes" id="UP001161405"/>
    </source>
</evidence>
<dbReference type="Proteomes" id="UP001161405">
    <property type="component" value="Unassembled WGS sequence"/>
</dbReference>
<accession>A0ABQ5US45</accession>
<proteinExistence type="predicted"/>
<sequence>MNPRMLAAKVGIKLKTRDKTKNAAKNDVQNNGCGNFQHVRKAGFCRQTLLTTRQPDQPGYG</sequence>
<keyword evidence="2" id="KW-1185">Reference proteome</keyword>
<reference evidence="1" key="1">
    <citation type="journal article" date="2014" name="Int. J. Syst. Evol. Microbiol.">
        <title>Complete genome of a new Firmicutes species belonging to the dominant human colonic microbiota ('Ruminococcus bicirculans') reveals two chromosomes and a selective capacity to utilize plant glucans.</title>
        <authorList>
            <consortium name="NISC Comparative Sequencing Program"/>
            <person name="Wegmann U."/>
            <person name="Louis P."/>
            <person name="Goesmann A."/>
            <person name="Henrissat B."/>
            <person name="Duncan S.H."/>
            <person name="Flint H.J."/>
        </authorList>
    </citation>
    <scope>NUCLEOTIDE SEQUENCE</scope>
    <source>
        <strain evidence="1">NBRC 107169</strain>
    </source>
</reference>